<evidence type="ECO:0000256" key="1">
    <source>
        <dbReference type="ARBA" id="ARBA00004496"/>
    </source>
</evidence>
<organism evidence="10 11">
    <name type="scientific">Leptotrombidium deliense</name>
    <dbReference type="NCBI Taxonomy" id="299467"/>
    <lineage>
        <taxon>Eukaryota</taxon>
        <taxon>Metazoa</taxon>
        <taxon>Ecdysozoa</taxon>
        <taxon>Arthropoda</taxon>
        <taxon>Chelicerata</taxon>
        <taxon>Arachnida</taxon>
        <taxon>Acari</taxon>
        <taxon>Acariformes</taxon>
        <taxon>Trombidiformes</taxon>
        <taxon>Prostigmata</taxon>
        <taxon>Anystina</taxon>
        <taxon>Parasitengona</taxon>
        <taxon>Trombiculoidea</taxon>
        <taxon>Trombiculidae</taxon>
        <taxon>Leptotrombidium</taxon>
    </lineage>
</organism>
<keyword evidence="6" id="KW-0547">Nucleotide-binding</keyword>
<dbReference type="InterPro" id="IPR050292">
    <property type="entry name" value="Glutamine_Synthetase"/>
</dbReference>
<evidence type="ECO:0000256" key="8">
    <source>
        <dbReference type="PROSITE-ProRule" id="PRU01331"/>
    </source>
</evidence>
<dbReference type="EMBL" id="NCKV01000447">
    <property type="protein sequence ID" value="RWS30593.1"/>
    <property type="molecule type" value="Genomic_DNA"/>
</dbReference>
<dbReference type="Proteomes" id="UP000288716">
    <property type="component" value="Unassembled WGS sequence"/>
</dbReference>
<dbReference type="InterPro" id="IPR036651">
    <property type="entry name" value="Gln_synt_N_sf"/>
</dbReference>
<dbReference type="SUPFAM" id="SSF54368">
    <property type="entry name" value="Glutamine synthetase, N-terminal domain"/>
    <property type="match status" value="1"/>
</dbReference>
<evidence type="ECO:0000256" key="5">
    <source>
        <dbReference type="ARBA" id="ARBA00022598"/>
    </source>
</evidence>
<keyword evidence="5" id="KW-0436">Ligase</keyword>
<evidence type="ECO:0000313" key="11">
    <source>
        <dbReference type="Proteomes" id="UP000288716"/>
    </source>
</evidence>
<evidence type="ECO:0000259" key="9">
    <source>
        <dbReference type="PROSITE" id="PS51987"/>
    </source>
</evidence>
<comment type="subcellular location">
    <subcellularLocation>
        <location evidence="1">Cytoplasm</location>
    </subcellularLocation>
</comment>
<feature type="domain" description="GS catalytic" evidence="9">
    <location>
        <begin position="104"/>
        <end position="359"/>
    </location>
</feature>
<dbReference type="GO" id="GO:0005737">
    <property type="term" value="C:cytoplasm"/>
    <property type="evidence" value="ECO:0007669"/>
    <property type="project" value="UniProtKB-SubCell"/>
</dbReference>
<dbReference type="SMART" id="SM01230">
    <property type="entry name" value="Gln-synt_C"/>
    <property type="match status" value="1"/>
</dbReference>
<dbReference type="SUPFAM" id="SSF55931">
    <property type="entry name" value="Glutamine synthetase/guanido kinase"/>
    <property type="match status" value="1"/>
</dbReference>
<dbReference type="FunFam" id="3.30.590.10:FF:000011">
    <property type="entry name" value="Glutamine synthetase"/>
    <property type="match status" value="1"/>
</dbReference>
<dbReference type="InterPro" id="IPR008146">
    <property type="entry name" value="Gln_synth_cat_dom"/>
</dbReference>
<dbReference type="VEuPathDB" id="VectorBase:LDEU001446"/>
<proteinExistence type="inferred from homology"/>
<dbReference type="Gene3D" id="3.30.590.10">
    <property type="entry name" value="Glutamine synthetase/guanido kinase, catalytic domain"/>
    <property type="match status" value="1"/>
</dbReference>
<comment type="similarity">
    <text evidence="2 8">Belongs to the glutamine synthetase family.</text>
</comment>
<dbReference type="PANTHER" id="PTHR20852:SF57">
    <property type="entry name" value="GLUTAMINE SYNTHETASE 2 CYTOPLASMIC"/>
    <property type="match status" value="1"/>
</dbReference>
<evidence type="ECO:0000256" key="6">
    <source>
        <dbReference type="ARBA" id="ARBA00022741"/>
    </source>
</evidence>
<dbReference type="EC" id="6.3.1.2" evidence="3"/>
<dbReference type="OrthoDB" id="1936100at2759"/>
<dbReference type="Gene3D" id="3.10.20.70">
    <property type="entry name" value="Glutamine synthetase, N-terminal domain"/>
    <property type="match status" value="1"/>
</dbReference>
<evidence type="ECO:0000256" key="4">
    <source>
        <dbReference type="ARBA" id="ARBA00022490"/>
    </source>
</evidence>
<accession>A0A443SSU7</accession>
<dbReference type="InterPro" id="IPR014746">
    <property type="entry name" value="Gln_synth/guanido_kin_cat_dom"/>
</dbReference>
<dbReference type="PANTHER" id="PTHR20852">
    <property type="entry name" value="GLUTAMINE SYNTHETASE"/>
    <property type="match status" value="1"/>
</dbReference>
<evidence type="ECO:0000256" key="7">
    <source>
        <dbReference type="ARBA" id="ARBA00022840"/>
    </source>
</evidence>
<keyword evidence="11" id="KW-1185">Reference proteome</keyword>
<dbReference type="PROSITE" id="PS51987">
    <property type="entry name" value="GS_CATALYTIC"/>
    <property type="match status" value="1"/>
</dbReference>
<keyword evidence="7" id="KW-0067">ATP-binding</keyword>
<protein>
    <recommendedName>
        <fullName evidence="3">glutamine synthetase</fullName>
        <ecNumber evidence="3">6.3.1.2</ecNumber>
    </recommendedName>
</protein>
<dbReference type="STRING" id="299467.A0A443SSU7"/>
<evidence type="ECO:0000256" key="2">
    <source>
        <dbReference type="ARBA" id="ARBA00009897"/>
    </source>
</evidence>
<dbReference type="AlphaFoldDB" id="A0A443SSU7"/>
<dbReference type="GO" id="GO:0006542">
    <property type="term" value="P:glutamine biosynthetic process"/>
    <property type="evidence" value="ECO:0007669"/>
    <property type="project" value="InterPro"/>
</dbReference>
<comment type="caution">
    <text evidence="10">The sequence shown here is derived from an EMBL/GenBank/DDBJ whole genome shotgun (WGS) entry which is preliminary data.</text>
</comment>
<dbReference type="GO" id="GO:0005524">
    <property type="term" value="F:ATP binding"/>
    <property type="evidence" value="ECO:0007669"/>
    <property type="project" value="UniProtKB-KW"/>
</dbReference>
<gene>
    <name evidence="10" type="ORF">B4U80_09352</name>
</gene>
<sequence>MSNFDLLQRYMKIKQPDDKVQLCYLWIHSEGNCLRAKSLTVSFVPTHPDQVPLWKCAGSANVGYNAEFTLMPVALYDDPFREGKNKIVLCELGDIYDKPPIYNKRHNCLQAFKTTAELYDPWTQVTQTYTLLDDCDEQPLGWPKNGYPEPRSHYYCGVGTGKTFGRDIAEAHYRACLYAGIGISSVNAHFIPSNWQYQIGYARSIAVIDDLWTSRFLLTRLAEHFGVRVSYDQQQLPGVKNCKTLYLNFSSKQMREKNGFRFNNEIVLEKNCDRHKCTLNFQSNDGKEVVKEFEKVKEGDLQSQSKSGESVNVPKESEAVKFEQVSDEESGFVQFCATDSVFDPYEITMSIVNKVCLNQ</sequence>
<reference evidence="10 11" key="1">
    <citation type="journal article" date="2018" name="Gigascience">
        <title>Genomes of trombidid mites reveal novel predicted allergens and laterally-transferred genes associated with secondary metabolism.</title>
        <authorList>
            <person name="Dong X."/>
            <person name="Chaisiri K."/>
            <person name="Xia D."/>
            <person name="Armstrong S.D."/>
            <person name="Fang Y."/>
            <person name="Donnelly M.J."/>
            <person name="Kadowaki T."/>
            <person name="McGarry J.W."/>
            <person name="Darby A.C."/>
            <person name="Makepeace B.L."/>
        </authorList>
    </citation>
    <scope>NUCLEOTIDE SEQUENCE [LARGE SCALE GENOMIC DNA]</scope>
    <source>
        <strain evidence="10">UoL-UT</strain>
    </source>
</reference>
<evidence type="ECO:0000256" key="3">
    <source>
        <dbReference type="ARBA" id="ARBA00012937"/>
    </source>
</evidence>
<keyword evidence="4" id="KW-0963">Cytoplasm</keyword>
<evidence type="ECO:0000313" key="10">
    <source>
        <dbReference type="EMBL" id="RWS30593.1"/>
    </source>
</evidence>
<name>A0A443SSU7_9ACAR</name>
<dbReference type="GO" id="GO:0004356">
    <property type="term" value="F:glutamine synthetase activity"/>
    <property type="evidence" value="ECO:0007669"/>
    <property type="project" value="UniProtKB-EC"/>
</dbReference>